<evidence type="ECO:0000313" key="2">
    <source>
        <dbReference type="Proteomes" id="UP001500433"/>
    </source>
</evidence>
<proteinExistence type="predicted"/>
<dbReference type="EMBL" id="BAABJH010000001">
    <property type="protein sequence ID" value="GAA4890014.1"/>
    <property type="molecule type" value="Genomic_DNA"/>
</dbReference>
<reference evidence="2" key="1">
    <citation type="journal article" date="2019" name="Int. J. Syst. Evol. Microbiol.">
        <title>The Global Catalogue of Microorganisms (GCM) 10K type strain sequencing project: providing services to taxonomists for standard genome sequencing and annotation.</title>
        <authorList>
            <consortium name="The Broad Institute Genomics Platform"/>
            <consortium name="The Broad Institute Genome Sequencing Center for Infectious Disease"/>
            <person name="Wu L."/>
            <person name="Ma J."/>
        </authorList>
    </citation>
    <scope>NUCLEOTIDE SEQUENCE [LARGE SCALE GENOMIC DNA]</scope>
    <source>
        <strain evidence="2">JCM 18274</strain>
    </source>
</reference>
<dbReference type="Proteomes" id="UP001500433">
    <property type="component" value="Unassembled WGS sequence"/>
</dbReference>
<sequence>MFIFVDLTSLEIIDFFLKRDFEKLVLNTLLLNKIQNKKHAKVQNFMQIGCKILSLHALIFY</sequence>
<keyword evidence="2" id="KW-1185">Reference proteome</keyword>
<evidence type="ECO:0000313" key="1">
    <source>
        <dbReference type="EMBL" id="GAA4890014.1"/>
    </source>
</evidence>
<gene>
    <name evidence="1" type="ORF">GCM10023311_12690</name>
</gene>
<accession>A0ABP9F0G6</accession>
<protein>
    <submittedName>
        <fullName evidence="1">Uncharacterized protein</fullName>
    </submittedName>
</protein>
<comment type="caution">
    <text evidence="1">The sequence shown here is derived from an EMBL/GenBank/DDBJ whole genome shotgun (WGS) entry which is preliminary data.</text>
</comment>
<organism evidence="1 2">
    <name type="scientific">Flaviramulus aquimarinus</name>
    <dbReference type="NCBI Taxonomy" id="1170456"/>
    <lineage>
        <taxon>Bacteria</taxon>
        <taxon>Pseudomonadati</taxon>
        <taxon>Bacteroidota</taxon>
        <taxon>Flavobacteriia</taxon>
        <taxon>Flavobacteriales</taxon>
        <taxon>Flavobacteriaceae</taxon>
        <taxon>Flaviramulus</taxon>
    </lineage>
</organism>
<name>A0ABP9F0G6_9FLAO</name>